<dbReference type="Gene3D" id="2.40.10.10">
    <property type="entry name" value="Trypsin-like serine proteases"/>
    <property type="match status" value="1"/>
</dbReference>
<evidence type="ECO:0000313" key="8">
    <source>
        <dbReference type="Proteomes" id="UP000677054"/>
    </source>
</evidence>
<keyword evidence="5" id="KW-0732">Signal</keyword>
<feature type="signal peptide" evidence="5">
    <location>
        <begin position="1"/>
        <end position="25"/>
    </location>
</feature>
<dbReference type="GO" id="GO:0006508">
    <property type="term" value="P:proteolysis"/>
    <property type="evidence" value="ECO:0007669"/>
    <property type="project" value="UniProtKB-KW"/>
</dbReference>
<dbReference type="Proteomes" id="UP000677054">
    <property type="component" value="Unassembled WGS sequence"/>
</dbReference>
<sequence length="146" mass="16726">MVFVLGWMWMAFLSFDWTELRRVIAVTGSCDISHWETLLPIAVHGRDFETNGLESNKTRQDGRIDGGRDDSIENYPWLVSVQYRTGDRKHFCGGSILDTRHVITSAQCCGEHTLDGIQIRAGSNYTDKNGTLRYVSRIRKHPDFDM</sequence>
<protein>
    <recommendedName>
        <fullName evidence="6">Peptidase S1 domain-containing protein</fullName>
    </recommendedName>
</protein>
<reference evidence="7" key="1">
    <citation type="submission" date="2020-11" db="EMBL/GenBank/DDBJ databases">
        <authorList>
            <person name="Tran Van P."/>
        </authorList>
    </citation>
    <scope>NUCLEOTIDE SEQUENCE</scope>
</reference>
<evidence type="ECO:0000259" key="6">
    <source>
        <dbReference type="Pfam" id="PF00089"/>
    </source>
</evidence>
<evidence type="ECO:0000313" key="7">
    <source>
        <dbReference type="EMBL" id="CAD7249953.1"/>
    </source>
</evidence>
<keyword evidence="1" id="KW-0645">Protease</keyword>
<dbReference type="PANTHER" id="PTHR24276:SF91">
    <property type="entry name" value="AT26814P-RELATED"/>
    <property type="match status" value="1"/>
</dbReference>
<evidence type="ECO:0000256" key="2">
    <source>
        <dbReference type="ARBA" id="ARBA00022801"/>
    </source>
</evidence>
<evidence type="ECO:0000256" key="4">
    <source>
        <dbReference type="ARBA" id="ARBA00023157"/>
    </source>
</evidence>
<dbReference type="EMBL" id="LR902093">
    <property type="protein sequence ID" value="CAD7249953.1"/>
    <property type="molecule type" value="Genomic_DNA"/>
</dbReference>
<dbReference type="InterPro" id="IPR001254">
    <property type="entry name" value="Trypsin_dom"/>
</dbReference>
<dbReference type="InterPro" id="IPR043504">
    <property type="entry name" value="Peptidase_S1_PA_chymotrypsin"/>
</dbReference>
<gene>
    <name evidence="7" type="ORF">DSTB1V02_LOCUS9738</name>
</gene>
<proteinExistence type="predicted"/>
<dbReference type="Pfam" id="PF00089">
    <property type="entry name" value="Trypsin"/>
    <property type="match status" value="1"/>
</dbReference>
<feature type="domain" description="Peptidase S1" evidence="6">
    <location>
        <begin position="64"/>
        <end position="145"/>
    </location>
</feature>
<dbReference type="InterPro" id="IPR050430">
    <property type="entry name" value="Peptidase_S1"/>
</dbReference>
<keyword evidence="8" id="KW-1185">Reference proteome</keyword>
<feature type="chain" id="PRO_5036210580" description="Peptidase S1 domain-containing protein" evidence="5">
    <location>
        <begin position="26"/>
        <end position="146"/>
    </location>
</feature>
<evidence type="ECO:0000256" key="5">
    <source>
        <dbReference type="SAM" id="SignalP"/>
    </source>
</evidence>
<dbReference type="InterPro" id="IPR009003">
    <property type="entry name" value="Peptidase_S1_PA"/>
</dbReference>
<dbReference type="OrthoDB" id="9425590at2759"/>
<dbReference type="GO" id="GO:0004252">
    <property type="term" value="F:serine-type endopeptidase activity"/>
    <property type="evidence" value="ECO:0007669"/>
    <property type="project" value="InterPro"/>
</dbReference>
<keyword evidence="2" id="KW-0378">Hydrolase</keyword>
<dbReference type="AlphaFoldDB" id="A0A7R9FPA7"/>
<evidence type="ECO:0000256" key="3">
    <source>
        <dbReference type="ARBA" id="ARBA00022825"/>
    </source>
</evidence>
<dbReference type="PANTHER" id="PTHR24276">
    <property type="entry name" value="POLYSERASE-RELATED"/>
    <property type="match status" value="1"/>
</dbReference>
<keyword evidence="3" id="KW-0720">Serine protease</keyword>
<accession>A0A7R9FPA7</accession>
<keyword evidence="4" id="KW-1015">Disulfide bond</keyword>
<dbReference type="SUPFAM" id="SSF50494">
    <property type="entry name" value="Trypsin-like serine proteases"/>
    <property type="match status" value="1"/>
</dbReference>
<evidence type="ECO:0000256" key="1">
    <source>
        <dbReference type="ARBA" id="ARBA00022670"/>
    </source>
</evidence>
<name>A0A7R9FPA7_9CRUS</name>
<organism evidence="7">
    <name type="scientific">Darwinula stevensoni</name>
    <dbReference type="NCBI Taxonomy" id="69355"/>
    <lineage>
        <taxon>Eukaryota</taxon>
        <taxon>Metazoa</taxon>
        <taxon>Ecdysozoa</taxon>
        <taxon>Arthropoda</taxon>
        <taxon>Crustacea</taxon>
        <taxon>Oligostraca</taxon>
        <taxon>Ostracoda</taxon>
        <taxon>Podocopa</taxon>
        <taxon>Podocopida</taxon>
        <taxon>Darwinulocopina</taxon>
        <taxon>Darwinuloidea</taxon>
        <taxon>Darwinulidae</taxon>
        <taxon>Darwinula</taxon>
    </lineage>
</organism>
<dbReference type="EMBL" id="CAJPEV010002576">
    <property type="protein sequence ID" value="CAG0897363.1"/>
    <property type="molecule type" value="Genomic_DNA"/>
</dbReference>